<evidence type="ECO:0000256" key="1">
    <source>
        <dbReference type="ARBA" id="ARBA00005562"/>
    </source>
</evidence>
<reference evidence="5" key="2">
    <citation type="journal article" date="2023" name="Science">
        <title>Genomic signatures of disease resistance in endangered staghorn corals.</title>
        <authorList>
            <person name="Vollmer S.V."/>
            <person name="Selwyn J.D."/>
            <person name="Despard B.A."/>
            <person name="Roesel C.L."/>
        </authorList>
    </citation>
    <scope>NUCLEOTIDE SEQUENCE</scope>
    <source>
        <strain evidence="5">K2</strain>
    </source>
</reference>
<gene>
    <name evidence="5" type="ORF">P5673_031111</name>
</gene>
<comment type="subcellular location">
    <subcellularLocation>
        <location evidence="3">Nucleus</location>
    </subcellularLocation>
</comment>
<dbReference type="PANTHER" id="PTHR11849">
    <property type="entry name" value="ETS"/>
    <property type="match status" value="1"/>
</dbReference>
<keyword evidence="6" id="KW-1185">Reference proteome</keyword>
<accession>A0AAD9PT69</accession>
<evidence type="ECO:0000256" key="3">
    <source>
        <dbReference type="RuleBase" id="RU004019"/>
    </source>
</evidence>
<name>A0AAD9PT69_ACRCE</name>
<comment type="similarity">
    <text evidence="1 3">Belongs to the ETS family.</text>
</comment>
<dbReference type="PROSITE" id="PS50061">
    <property type="entry name" value="ETS_DOMAIN_3"/>
    <property type="match status" value="1"/>
</dbReference>
<dbReference type="GO" id="GO:0005634">
    <property type="term" value="C:nucleus"/>
    <property type="evidence" value="ECO:0007669"/>
    <property type="project" value="UniProtKB-SubCell"/>
</dbReference>
<dbReference type="Pfam" id="PF00178">
    <property type="entry name" value="Ets"/>
    <property type="match status" value="1"/>
</dbReference>
<dbReference type="SMART" id="SM00413">
    <property type="entry name" value="ETS"/>
    <property type="match status" value="1"/>
</dbReference>
<reference evidence="5" key="1">
    <citation type="journal article" date="2023" name="G3 (Bethesda)">
        <title>Whole genome assembly and annotation of the endangered Caribbean coral Acropora cervicornis.</title>
        <authorList>
            <person name="Selwyn J.D."/>
            <person name="Vollmer S.V."/>
        </authorList>
    </citation>
    <scope>NUCLEOTIDE SEQUENCE</scope>
    <source>
        <strain evidence="5">K2</strain>
    </source>
</reference>
<feature type="domain" description="ETS" evidence="4">
    <location>
        <begin position="241"/>
        <end position="320"/>
    </location>
</feature>
<dbReference type="PRINTS" id="PR00454">
    <property type="entry name" value="ETSDOMAIN"/>
</dbReference>
<dbReference type="Gene3D" id="1.10.10.10">
    <property type="entry name" value="Winged helix-like DNA-binding domain superfamily/Winged helix DNA-binding domain"/>
    <property type="match status" value="1"/>
</dbReference>
<organism evidence="5 6">
    <name type="scientific">Acropora cervicornis</name>
    <name type="common">Staghorn coral</name>
    <dbReference type="NCBI Taxonomy" id="6130"/>
    <lineage>
        <taxon>Eukaryota</taxon>
        <taxon>Metazoa</taxon>
        <taxon>Cnidaria</taxon>
        <taxon>Anthozoa</taxon>
        <taxon>Hexacorallia</taxon>
        <taxon>Scleractinia</taxon>
        <taxon>Astrocoeniina</taxon>
        <taxon>Acroporidae</taxon>
        <taxon>Acropora</taxon>
    </lineage>
</organism>
<sequence>MTAVTTVFPPSHPFDLNVWPPQPTSEWLINHNDLPNITDLDDLVFPSEPSHNENPMSFVDGPLDLTPSISEIDNLIFSKFIQSGLPSVVASAESGEPRLDAPPQLHSGIVTVSRPPKRTSAVDHSMHINDANKHKDSLSNMPRSLLATTPKDKITMEVDVKEVFSPKVEIKQDQQIEKSPDDVTKKEIETKAQVKNQHEISEQKDELSRSTAVVGSSTPYDLRTRKNSSNKLVRPTVRKTVVLWKFIKELLDNNDSSVSWISREDRTFRFVDSKQAAKLWGQRKNKRNMTYEKMSRALRYYYDRQIMYHIDGQKLMYKFGDGATESHVDTVADNLEEAKMDAA</sequence>
<dbReference type="GO" id="GO:0030154">
    <property type="term" value="P:cell differentiation"/>
    <property type="evidence" value="ECO:0007669"/>
    <property type="project" value="TreeGrafter"/>
</dbReference>
<dbReference type="PROSITE" id="PS00346">
    <property type="entry name" value="ETS_DOMAIN_2"/>
    <property type="match status" value="1"/>
</dbReference>
<proteinExistence type="inferred from homology"/>
<dbReference type="EMBL" id="JARQWQ010000141">
    <property type="protein sequence ID" value="KAK2548669.1"/>
    <property type="molecule type" value="Genomic_DNA"/>
</dbReference>
<dbReference type="GO" id="GO:0043565">
    <property type="term" value="F:sequence-specific DNA binding"/>
    <property type="evidence" value="ECO:0007669"/>
    <property type="project" value="InterPro"/>
</dbReference>
<evidence type="ECO:0000313" key="6">
    <source>
        <dbReference type="Proteomes" id="UP001249851"/>
    </source>
</evidence>
<dbReference type="AlphaFoldDB" id="A0AAD9PT69"/>
<evidence type="ECO:0000259" key="4">
    <source>
        <dbReference type="PROSITE" id="PS50061"/>
    </source>
</evidence>
<dbReference type="SUPFAM" id="SSF46785">
    <property type="entry name" value="Winged helix' DNA-binding domain"/>
    <property type="match status" value="1"/>
</dbReference>
<dbReference type="GO" id="GO:0000981">
    <property type="term" value="F:DNA-binding transcription factor activity, RNA polymerase II-specific"/>
    <property type="evidence" value="ECO:0007669"/>
    <property type="project" value="TreeGrafter"/>
</dbReference>
<keyword evidence="2 3" id="KW-0238">DNA-binding</keyword>
<dbReference type="Proteomes" id="UP001249851">
    <property type="component" value="Unassembled WGS sequence"/>
</dbReference>
<dbReference type="PANTHER" id="PTHR11849:SF191">
    <property type="entry name" value="ECDYSONE-INDUCED PROTEIN 74EF ISOFORM B"/>
    <property type="match status" value="1"/>
</dbReference>
<protein>
    <submittedName>
        <fullName evidence="5">ETS domain-containing protein Elk-1</fullName>
    </submittedName>
</protein>
<dbReference type="InterPro" id="IPR000418">
    <property type="entry name" value="Ets_dom"/>
</dbReference>
<dbReference type="InterPro" id="IPR036388">
    <property type="entry name" value="WH-like_DNA-bd_sf"/>
</dbReference>
<evidence type="ECO:0000313" key="5">
    <source>
        <dbReference type="EMBL" id="KAK2548669.1"/>
    </source>
</evidence>
<dbReference type="InterPro" id="IPR036390">
    <property type="entry name" value="WH_DNA-bd_sf"/>
</dbReference>
<evidence type="ECO:0000256" key="2">
    <source>
        <dbReference type="ARBA" id="ARBA00023125"/>
    </source>
</evidence>
<keyword evidence="3" id="KW-0539">Nucleus</keyword>
<comment type="caution">
    <text evidence="5">The sequence shown here is derived from an EMBL/GenBank/DDBJ whole genome shotgun (WGS) entry which is preliminary data.</text>
</comment>
<dbReference type="InterPro" id="IPR046328">
    <property type="entry name" value="ETS_fam"/>
</dbReference>